<dbReference type="Proteomes" id="UP000538031">
    <property type="component" value="Unassembled WGS sequence"/>
</dbReference>
<protein>
    <submittedName>
        <fullName evidence="1">Uncharacterized protein</fullName>
    </submittedName>
</protein>
<evidence type="ECO:0000313" key="2">
    <source>
        <dbReference type="Proteomes" id="UP000538031"/>
    </source>
</evidence>
<organism evidence="1 2">
    <name type="scientific">Methanothermobacter thermautotrophicus</name>
    <name type="common">Methanobacterium thermoformicicum</name>
    <dbReference type="NCBI Taxonomy" id="145262"/>
    <lineage>
        <taxon>Archaea</taxon>
        <taxon>Methanobacteriati</taxon>
        <taxon>Methanobacteriota</taxon>
        <taxon>Methanomada group</taxon>
        <taxon>Methanobacteria</taxon>
        <taxon>Methanobacteriales</taxon>
        <taxon>Methanobacteriaceae</taxon>
        <taxon>Methanothermobacter</taxon>
    </lineage>
</organism>
<accession>A0A7J4MVW2</accession>
<gene>
    <name evidence="1" type="ORF">HA285_03155</name>
</gene>
<reference evidence="2" key="1">
    <citation type="journal article" date="2020" name="bioRxiv">
        <title>A rank-normalized archaeal taxonomy based on genome phylogeny resolves widespread incomplete and uneven classifications.</title>
        <authorList>
            <person name="Rinke C."/>
            <person name="Chuvochina M."/>
            <person name="Mussig A.J."/>
            <person name="Chaumeil P.-A."/>
            <person name="Waite D.W."/>
            <person name="Whitman W.B."/>
            <person name="Parks D.H."/>
            <person name="Hugenholtz P."/>
        </authorList>
    </citation>
    <scope>NUCLEOTIDE SEQUENCE [LARGE SCALE GENOMIC DNA]</scope>
</reference>
<dbReference type="EMBL" id="DUHT01000034">
    <property type="protein sequence ID" value="HIH64582.1"/>
    <property type="molecule type" value="Genomic_DNA"/>
</dbReference>
<dbReference type="AlphaFoldDB" id="A0A7J4MVW2"/>
<proteinExistence type="predicted"/>
<comment type="caution">
    <text evidence="1">The sequence shown here is derived from an EMBL/GenBank/DDBJ whole genome shotgun (WGS) entry which is preliminary data.</text>
</comment>
<name>A0A7J4MVW2_METTF</name>
<sequence>MQEGAGMAEDFGRYWVAGLIMAVATGLINTLTYIIGTWRPNFYPEWILGLLTGIAGIAMFILVPWIYGRLVELVYIHFISGEG</sequence>
<evidence type="ECO:0000313" key="1">
    <source>
        <dbReference type="EMBL" id="HIH64582.1"/>
    </source>
</evidence>